<sequence length="697" mass="81503">MTTMLKIGGAAGFLVVNIFIVVTQGQDPDLETLEHAGRQYIFQLDADRRVIRNLVIKAEWDYFSNYTKENQEKWIDLHLELLKHVKQASEEIKMYKWQDYQDFNLRRMFKKYSQIGILALPDEKFKVLTSSITDMSSNYVNAKICAYNNKSKCKWASEIDITDIFAKSRDPEELKYTWAEWHKEAGAKSRDNFTTYLDVYNEAAKLNKFKDASEEWQSNYEMPDFESQLAKVWKDVKPLYQQLHAYVRKRLRDKYGDDVVSAKGPIPAHLLGSISVQNWSNIESFTRPYPDKNEVDVTQAMKDQNYTPLKMFQMSDAFFKSLNLTAMPEKFWKKSIIEKPTDREILCYTSISWDFYDGEDFRVKQCTTVDYQNLLTTHQEMGRIQYYLQYRHQPYIFRDGASRGFHEAIADTIVLSISSPKHLHRVHLLESDVEDEQTKINRLYKTVINKLVLLPVEYMIDLFRYDAFRKTTTPENYNCHYWRLREMLQGVEPPVNRTEEYFDPAAIFQVAANMESVRYYVSYIIQFQFHRALCLLAGEYVPGDLNKKLSDCDIYQSVAAGNTLGNMLKMGSSKPWPDAMEVLTGQREMRAEGLLEYFKPLYEWLKTENQRTGEYIGWESSRTQFCTAQQIAALNVKQTDKSEAQMQETIQYLYKVFGFALISSVFVCYSSVDDNEDCRRASPSWGNSLGLRGSCSW</sequence>
<organism evidence="1 2">
    <name type="scientific">Dendrolimus kikuchii</name>
    <dbReference type="NCBI Taxonomy" id="765133"/>
    <lineage>
        <taxon>Eukaryota</taxon>
        <taxon>Metazoa</taxon>
        <taxon>Ecdysozoa</taxon>
        <taxon>Arthropoda</taxon>
        <taxon>Hexapoda</taxon>
        <taxon>Insecta</taxon>
        <taxon>Pterygota</taxon>
        <taxon>Neoptera</taxon>
        <taxon>Endopterygota</taxon>
        <taxon>Lepidoptera</taxon>
        <taxon>Glossata</taxon>
        <taxon>Ditrysia</taxon>
        <taxon>Bombycoidea</taxon>
        <taxon>Lasiocampidae</taxon>
        <taxon>Dendrolimus</taxon>
    </lineage>
</organism>
<evidence type="ECO:0000313" key="1">
    <source>
        <dbReference type="EMBL" id="KAJ0179018.1"/>
    </source>
</evidence>
<reference evidence="1 2" key="1">
    <citation type="journal article" date="2021" name="Front. Genet.">
        <title>Chromosome-Level Genome Assembly Reveals Significant Gene Expansion in the Toll and IMD Signaling Pathways of Dendrolimus kikuchii.</title>
        <authorList>
            <person name="Zhou J."/>
            <person name="Wu P."/>
            <person name="Xiong Z."/>
            <person name="Liu N."/>
            <person name="Zhao N."/>
            <person name="Ji M."/>
            <person name="Qiu Y."/>
            <person name="Yang B."/>
        </authorList>
    </citation>
    <scope>NUCLEOTIDE SEQUENCE [LARGE SCALE GENOMIC DNA]</scope>
    <source>
        <strain evidence="1">Ann1</strain>
    </source>
</reference>
<protein>
    <submittedName>
        <fullName evidence="1">Uncharacterized protein</fullName>
    </submittedName>
</protein>
<dbReference type="EMBL" id="CM034395">
    <property type="protein sequence ID" value="KAJ0179018.1"/>
    <property type="molecule type" value="Genomic_DNA"/>
</dbReference>
<comment type="caution">
    <text evidence="1">The sequence shown here is derived from an EMBL/GenBank/DDBJ whole genome shotgun (WGS) entry which is preliminary data.</text>
</comment>
<evidence type="ECO:0000313" key="2">
    <source>
        <dbReference type="Proteomes" id="UP000824533"/>
    </source>
</evidence>
<name>A0ACC1D516_9NEOP</name>
<gene>
    <name evidence="1" type="ORF">K1T71_005793</name>
</gene>
<keyword evidence="2" id="KW-1185">Reference proteome</keyword>
<proteinExistence type="predicted"/>
<accession>A0ACC1D516</accession>
<dbReference type="Proteomes" id="UP000824533">
    <property type="component" value="Linkage Group LG09"/>
</dbReference>